<sequence>MGTVVSGTEGMKGGIAAFGTWESSLDLGRHLIVAESSLFLPVFGENSLAPA</sequence>
<dbReference type="AlphaFoldDB" id="V8PI52"/>
<organism evidence="1 2">
    <name type="scientific">Ophiophagus hannah</name>
    <name type="common">King cobra</name>
    <name type="synonym">Naja hannah</name>
    <dbReference type="NCBI Taxonomy" id="8665"/>
    <lineage>
        <taxon>Eukaryota</taxon>
        <taxon>Metazoa</taxon>
        <taxon>Chordata</taxon>
        <taxon>Craniata</taxon>
        <taxon>Vertebrata</taxon>
        <taxon>Euteleostomi</taxon>
        <taxon>Lepidosauria</taxon>
        <taxon>Squamata</taxon>
        <taxon>Bifurcata</taxon>
        <taxon>Unidentata</taxon>
        <taxon>Episquamata</taxon>
        <taxon>Toxicofera</taxon>
        <taxon>Serpentes</taxon>
        <taxon>Colubroidea</taxon>
        <taxon>Elapidae</taxon>
        <taxon>Elapinae</taxon>
        <taxon>Ophiophagus</taxon>
    </lineage>
</organism>
<dbReference type="Proteomes" id="UP000018936">
    <property type="component" value="Unassembled WGS sequence"/>
</dbReference>
<evidence type="ECO:0000313" key="2">
    <source>
        <dbReference type="Proteomes" id="UP000018936"/>
    </source>
</evidence>
<evidence type="ECO:0000313" key="1">
    <source>
        <dbReference type="EMBL" id="ETE74010.1"/>
    </source>
</evidence>
<dbReference type="EMBL" id="AZIM01000013">
    <property type="protein sequence ID" value="ETE74010.1"/>
    <property type="molecule type" value="Genomic_DNA"/>
</dbReference>
<gene>
    <name evidence="1" type="ORF">L345_00134</name>
</gene>
<comment type="caution">
    <text evidence="1">The sequence shown here is derived from an EMBL/GenBank/DDBJ whole genome shotgun (WGS) entry which is preliminary data.</text>
</comment>
<proteinExistence type="predicted"/>
<feature type="non-terminal residue" evidence="1">
    <location>
        <position position="1"/>
    </location>
</feature>
<name>V8PI52_OPHHA</name>
<reference evidence="1 2" key="1">
    <citation type="journal article" date="2013" name="Proc. Natl. Acad. Sci. U.S.A.">
        <title>The king cobra genome reveals dynamic gene evolution and adaptation in the snake venom system.</title>
        <authorList>
            <person name="Vonk F.J."/>
            <person name="Casewell N.R."/>
            <person name="Henkel C.V."/>
            <person name="Heimberg A.M."/>
            <person name="Jansen H.J."/>
            <person name="McCleary R.J."/>
            <person name="Kerkkamp H.M."/>
            <person name="Vos R.A."/>
            <person name="Guerreiro I."/>
            <person name="Calvete J.J."/>
            <person name="Wuster W."/>
            <person name="Woods A.E."/>
            <person name="Logan J.M."/>
            <person name="Harrison R.A."/>
            <person name="Castoe T.A."/>
            <person name="de Koning A.P."/>
            <person name="Pollock D.D."/>
            <person name="Yandell M."/>
            <person name="Calderon D."/>
            <person name="Renjifo C."/>
            <person name="Currier R.B."/>
            <person name="Salgado D."/>
            <person name="Pla D."/>
            <person name="Sanz L."/>
            <person name="Hyder A.S."/>
            <person name="Ribeiro J.M."/>
            <person name="Arntzen J.W."/>
            <person name="van den Thillart G.E."/>
            <person name="Boetzer M."/>
            <person name="Pirovano W."/>
            <person name="Dirks R.P."/>
            <person name="Spaink H.P."/>
            <person name="Duboule D."/>
            <person name="McGlinn E."/>
            <person name="Kini R.M."/>
            <person name="Richardson M.K."/>
        </authorList>
    </citation>
    <scope>NUCLEOTIDE SEQUENCE</scope>
    <source>
        <tissue evidence="1">Blood</tissue>
    </source>
</reference>
<protein>
    <submittedName>
        <fullName evidence="1">Uncharacterized protein</fullName>
    </submittedName>
</protein>
<accession>V8PI52</accession>
<keyword evidence="2" id="KW-1185">Reference proteome</keyword>